<dbReference type="OrthoDB" id="9782576at2"/>
<protein>
    <submittedName>
        <fullName evidence="2">DUF1722 domain-containing protein</fullName>
    </submittedName>
</protein>
<evidence type="ECO:0000313" key="2">
    <source>
        <dbReference type="EMBL" id="QDI90151.1"/>
    </source>
</evidence>
<keyword evidence="3" id="KW-1185">Reference proteome</keyword>
<dbReference type="EMBL" id="CP035485">
    <property type="protein sequence ID" value="QDI90151.1"/>
    <property type="molecule type" value="Genomic_DNA"/>
</dbReference>
<dbReference type="AlphaFoldDB" id="A0A514LFX2"/>
<feature type="domain" description="DUF1722" evidence="1">
    <location>
        <begin position="25"/>
        <end position="117"/>
    </location>
</feature>
<dbReference type="Pfam" id="PF08349">
    <property type="entry name" value="DUF1722"/>
    <property type="match status" value="1"/>
</dbReference>
<name>A0A514LFX2_9BACI</name>
<dbReference type="RefSeq" id="WP_142087002.1">
    <property type="nucleotide sequence ID" value="NZ_CP035485.1"/>
</dbReference>
<evidence type="ECO:0000259" key="1">
    <source>
        <dbReference type="Pfam" id="PF08349"/>
    </source>
</evidence>
<organism evidence="2 3">
    <name type="scientific">Salicibibacter halophilus</name>
    <dbReference type="NCBI Taxonomy" id="2502791"/>
    <lineage>
        <taxon>Bacteria</taxon>
        <taxon>Bacillati</taxon>
        <taxon>Bacillota</taxon>
        <taxon>Bacilli</taxon>
        <taxon>Bacillales</taxon>
        <taxon>Bacillaceae</taxon>
        <taxon>Salicibibacter</taxon>
    </lineage>
</organism>
<dbReference type="KEGG" id="sale:EPH95_02325"/>
<proteinExistence type="predicted"/>
<reference evidence="3" key="1">
    <citation type="submission" date="2019-01" db="EMBL/GenBank/DDBJ databases">
        <title>Genomic analysis of Salicibibacter sp. NKC3-5.</title>
        <authorList>
            <person name="Oh Y.J."/>
        </authorList>
    </citation>
    <scope>NUCLEOTIDE SEQUENCE [LARGE SCALE GENOMIC DNA]</scope>
    <source>
        <strain evidence="3">NKC3-5</strain>
    </source>
</reference>
<gene>
    <name evidence="2" type="ORF">EPH95_02325</name>
</gene>
<sequence length="171" mass="20547">MKPRRLIHTKKTVQKASEAVWAANKYFVLACSQKQYKGIRRNFRPDQQDLLSAYQQLHETEITHQTIASRDLPELSNALCHVLGYFKQELSQQDRQRINDQIKTEPEKALQAVETLTFKHRKSYLMPCRLWQRDRFFNEVPVAMMFEGHHFEAYTWRWCGDYLIRTLNNQW</sequence>
<dbReference type="Proteomes" id="UP000319756">
    <property type="component" value="Chromosome"/>
</dbReference>
<dbReference type="InterPro" id="IPR013560">
    <property type="entry name" value="DUF1722"/>
</dbReference>
<evidence type="ECO:0000313" key="3">
    <source>
        <dbReference type="Proteomes" id="UP000319756"/>
    </source>
</evidence>
<accession>A0A514LFX2</accession>